<evidence type="ECO:0000313" key="4">
    <source>
        <dbReference type="EMBL" id="KAJ6229097.1"/>
    </source>
</evidence>
<dbReference type="SMART" id="SM00736">
    <property type="entry name" value="CADG"/>
    <property type="match status" value="2"/>
</dbReference>
<dbReference type="SUPFAM" id="SSF49313">
    <property type="entry name" value="Cadherin-like"/>
    <property type="match status" value="2"/>
</dbReference>
<gene>
    <name evidence="4" type="ORF">M0813_08014</name>
</gene>
<feature type="chain" id="PRO_5045083670" evidence="2">
    <location>
        <begin position="20"/>
        <end position="633"/>
    </location>
</feature>
<protein>
    <submittedName>
        <fullName evidence="4">Dystroglycan-related</fullName>
    </submittedName>
</protein>
<dbReference type="Pfam" id="PF05345">
    <property type="entry name" value="He_PIG"/>
    <property type="match status" value="1"/>
</dbReference>
<dbReference type="InterPro" id="IPR013783">
    <property type="entry name" value="Ig-like_fold"/>
</dbReference>
<feature type="domain" description="Dystroglycan-type cadherin-like" evidence="3">
    <location>
        <begin position="523"/>
        <end position="610"/>
    </location>
</feature>
<keyword evidence="1" id="KW-1133">Transmembrane helix</keyword>
<keyword evidence="1" id="KW-0812">Transmembrane</keyword>
<dbReference type="InterPro" id="IPR015919">
    <property type="entry name" value="Cadherin-like_sf"/>
</dbReference>
<keyword evidence="1" id="KW-0472">Membrane</keyword>
<dbReference type="Proteomes" id="UP001150062">
    <property type="component" value="Unassembled WGS sequence"/>
</dbReference>
<organism evidence="4 5">
    <name type="scientific">Anaeramoeba flamelloides</name>
    <dbReference type="NCBI Taxonomy" id="1746091"/>
    <lineage>
        <taxon>Eukaryota</taxon>
        <taxon>Metamonada</taxon>
        <taxon>Anaeramoebidae</taxon>
        <taxon>Anaeramoeba</taxon>
    </lineage>
</organism>
<proteinExistence type="predicted"/>
<feature type="signal peptide" evidence="2">
    <location>
        <begin position="1"/>
        <end position="19"/>
    </location>
</feature>
<name>A0ABQ8XAQ8_9EUKA</name>
<dbReference type="EMBL" id="JAOAOG010000323">
    <property type="protein sequence ID" value="KAJ6229097.1"/>
    <property type="molecule type" value="Genomic_DNA"/>
</dbReference>
<feature type="transmembrane region" description="Helical" evidence="1">
    <location>
        <begin position="614"/>
        <end position="632"/>
    </location>
</feature>
<sequence length="633" mass="70508">MNKFYFSLLVFTFLYFCSPLKKIGDEIQVNSYTDNDQTDPSVSCFTNGNCVFVWVSPKDDENGGIWGRIIDSSGDPVTDEFHVNTVTTGFQKEPVVDTFFENDNFVVAWTTFGEDGDGYGVYAQIFESDGTVVDDNFQVNSETEDDQYEPTIATISSTDFVIAYTSSDGAKERILAQVFTGASARIGSEFQVASEAYKEHQKHPNVAKINSKGSFVIGWTWENKDGDGDSVWGRIFDYDGNAEGDEWRINTYTTGDQKAVRLSSVNNQSDFVAVWASYGQDGDNYGVYGQLFTKDGTTIGSEFQVNTVTTSNQVTPDVARCFDLERFLVVYASAEVDLDVYGQYFESDGTKSGDQFRINTYTQSAQQYPRVATVINSEKEFVVTFQSYGADGSQEGIFAQRYADSDSPVLENPIPDFTLYWGIEDQYQFPENTFSDPEDGNLVYSVERTDGGSFPDWFSFEKEDNRTFMTTGATKKADQTSFEIKITAKNEDNYVASDLVKFTLGNALPTVNKKPSDQSVPVGVKTTLDDFDDTFTDANSETLVFTSTLENGDDLPSWIKFEETDTSFKYVLNPENSDAGTITIKINASDNEDTGSTTFKLTATQDDVSSAESLFASLFAFVFVLALNFFFIF</sequence>
<evidence type="ECO:0000256" key="2">
    <source>
        <dbReference type="SAM" id="SignalP"/>
    </source>
</evidence>
<keyword evidence="5" id="KW-1185">Reference proteome</keyword>
<evidence type="ECO:0000313" key="5">
    <source>
        <dbReference type="Proteomes" id="UP001150062"/>
    </source>
</evidence>
<keyword evidence="2" id="KW-0732">Signal</keyword>
<evidence type="ECO:0000259" key="3">
    <source>
        <dbReference type="SMART" id="SM00736"/>
    </source>
</evidence>
<reference evidence="4" key="1">
    <citation type="submission" date="2022-08" db="EMBL/GenBank/DDBJ databases">
        <title>Novel sulfate-reducing endosymbionts in the free-living metamonad Anaeramoeba.</title>
        <authorList>
            <person name="Jerlstrom-Hultqvist J."/>
            <person name="Cepicka I."/>
            <person name="Gallot-Lavallee L."/>
            <person name="Salas-Leiva D."/>
            <person name="Curtis B.A."/>
            <person name="Zahonova K."/>
            <person name="Pipaliya S."/>
            <person name="Dacks J."/>
            <person name="Roger A.J."/>
        </authorList>
    </citation>
    <scope>NUCLEOTIDE SEQUENCE</scope>
    <source>
        <strain evidence="4">Schooner1</strain>
    </source>
</reference>
<dbReference type="Gene3D" id="2.60.40.10">
    <property type="entry name" value="Immunoglobulins"/>
    <property type="match status" value="2"/>
</dbReference>
<comment type="caution">
    <text evidence="4">The sequence shown here is derived from an EMBL/GenBank/DDBJ whole genome shotgun (WGS) entry which is preliminary data.</text>
</comment>
<accession>A0ABQ8XAQ8</accession>
<evidence type="ECO:0000256" key="1">
    <source>
        <dbReference type="SAM" id="Phobius"/>
    </source>
</evidence>
<feature type="domain" description="Dystroglycan-type cadherin-like" evidence="3">
    <location>
        <begin position="409"/>
        <end position="511"/>
    </location>
</feature>
<dbReference type="InterPro" id="IPR006644">
    <property type="entry name" value="Cadg"/>
</dbReference>